<gene>
    <name evidence="1" type="ORF">RAE19_07565</name>
</gene>
<dbReference type="RefSeq" id="WP_313874315.1">
    <property type="nucleotide sequence ID" value="NZ_JAVBIK010000001.1"/>
</dbReference>
<dbReference type="EMBL" id="JAVBIK010000001">
    <property type="protein sequence ID" value="MDT7518562.1"/>
    <property type="molecule type" value="Genomic_DNA"/>
</dbReference>
<evidence type="ECO:0000313" key="1">
    <source>
        <dbReference type="EMBL" id="MDT7518562.1"/>
    </source>
</evidence>
<sequence>MAIWQFDLSLVPCGGPMPSRTSDGHESPSVGAERVVEAKAWLSARFGEPWEMLDGWLIYGPTDGSRVDLVLDQDGTAEIGARIDARGEATEFIESLCELSELLDCSLFAVEFWQPIEAKSAAIAIALERSRVAAFIRDPKKVLKGAGSDA</sequence>
<dbReference type="Proteomes" id="UP001321700">
    <property type="component" value="Unassembled WGS sequence"/>
</dbReference>
<proteinExistence type="predicted"/>
<evidence type="ECO:0000313" key="2">
    <source>
        <dbReference type="Proteomes" id="UP001321700"/>
    </source>
</evidence>
<comment type="caution">
    <text evidence="1">The sequence shown here is derived from an EMBL/GenBank/DDBJ whole genome shotgun (WGS) entry which is preliminary data.</text>
</comment>
<accession>A0ABU3KLE9</accession>
<name>A0ABU3KLE9_9BURK</name>
<protein>
    <submittedName>
        <fullName evidence="1">Uncharacterized protein</fullName>
    </submittedName>
</protein>
<organism evidence="1 2">
    <name type="scientific">Rhodoferax potami</name>
    <dbReference type="NCBI Taxonomy" id="3068338"/>
    <lineage>
        <taxon>Bacteria</taxon>
        <taxon>Pseudomonadati</taxon>
        <taxon>Pseudomonadota</taxon>
        <taxon>Betaproteobacteria</taxon>
        <taxon>Burkholderiales</taxon>
        <taxon>Comamonadaceae</taxon>
        <taxon>Rhodoferax</taxon>
    </lineage>
</organism>
<keyword evidence="2" id="KW-1185">Reference proteome</keyword>
<reference evidence="1 2" key="1">
    <citation type="submission" date="2023-08" db="EMBL/GenBank/DDBJ databases">
        <title>Rhodoferax potami sp. nov. and Rhodoferax mekongensis sp. nov., isolated from the Mekong River in Thailand.</title>
        <authorList>
            <person name="Kitikhun S."/>
            <person name="Charoenyingcharoen P."/>
            <person name="Siriarchawattana P."/>
            <person name="Likhitrattanapisal S."/>
            <person name="Nilsakha T."/>
            <person name="Chanpet A."/>
            <person name="Rattanawaree P."/>
            <person name="Ingsriswang S."/>
        </authorList>
    </citation>
    <scope>NUCLEOTIDE SEQUENCE [LARGE SCALE GENOMIC DNA]</scope>
    <source>
        <strain evidence="1 2">TBRC 17660</strain>
    </source>
</reference>